<accession>A0A7T4N4I5</accession>
<feature type="compositionally biased region" description="Low complexity" evidence="1">
    <location>
        <begin position="37"/>
        <end position="54"/>
    </location>
</feature>
<dbReference type="KEGG" id="pgis:I6I06_06505"/>
<feature type="region of interest" description="Disordered" evidence="1">
    <location>
        <begin position="35"/>
        <end position="56"/>
    </location>
</feature>
<organism evidence="3 4">
    <name type="scientific">Paraburkholderia ginsengisoli</name>
    <dbReference type="NCBI Taxonomy" id="311231"/>
    <lineage>
        <taxon>Bacteria</taxon>
        <taxon>Pseudomonadati</taxon>
        <taxon>Pseudomonadota</taxon>
        <taxon>Betaproteobacteria</taxon>
        <taxon>Burkholderiales</taxon>
        <taxon>Burkholderiaceae</taxon>
        <taxon>Paraburkholderia</taxon>
    </lineage>
</organism>
<dbReference type="RefSeq" id="WP_052400434.1">
    <property type="nucleotide sequence ID" value="NZ_CP066075.1"/>
</dbReference>
<reference evidence="3 4" key="1">
    <citation type="submission" date="2020-12" db="EMBL/GenBank/DDBJ databases">
        <title>FDA dAtabase for Regulatory Grade micrObial Sequences (FDA-ARGOS): Supporting development and validation of Infectious Disease Dx tests.</title>
        <authorList>
            <person name="Nelson B."/>
            <person name="Plummer A."/>
            <person name="Tallon L."/>
            <person name="Sadzewicz L."/>
            <person name="Zhao X."/>
            <person name="Boylan J."/>
            <person name="Ott S."/>
            <person name="Bowen H."/>
            <person name="Vavikolanu K."/>
            <person name="Mehta A."/>
            <person name="Aluvathingal J."/>
            <person name="Nadendla S."/>
            <person name="Myers T."/>
            <person name="Yan Y."/>
            <person name="Sichtig H."/>
        </authorList>
    </citation>
    <scope>NUCLEOTIDE SEQUENCE [LARGE SCALE GENOMIC DNA]</scope>
    <source>
        <strain evidence="3 4">FDAARGOS_1049</strain>
    </source>
</reference>
<dbReference type="Proteomes" id="UP000595610">
    <property type="component" value="Chromosome 1"/>
</dbReference>
<feature type="signal peptide" evidence="2">
    <location>
        <begin position="1"/>
        <end position="28"/>
    </location>
</feature>
<name>A0A7T4N4I5_9BURK</name>
<dbReference type="EMBL" id="CP066075">
    <property type="protein sequence ID" value="QQC65112.1"/>
    <property type="molecule type" value="Genomic_DNA"/>
</dbReference>
<sequence length="318" mass="33666">MQTSKFRITNRIQACTAILAVATAVALSACGGGSNSGGSPITSNSPSDSNASNSTGPSSTAATFFDSIFLKDSGAGFFQFGANFDSSKGKPTATGRTQFYVNSDSDANFTEVGSVIVDPYTQERDDQAYITAEGAFTSSSTPYIDIGTSSKIFQILPQGYQLGMNGMSSALYEVTVTPQDVSGLPVSEAIYKDEGPSTNGLSILLGQDTTPMPQGAQMYQLPYKVLTTHLWLNLSTAKTGWNSLEQVQSTTGGTIQSLGGYRYLKPASNSVTYIEYKGEVFIGELLNAGDEHDIVPAAYNRIAADFIAQEQQKIGVAK</sequence>
<protein>
    <submittedName>
        <fullName evidence="3">Uncharacterized protein</fullName>
    </submittedName>
</protein>
<keyword evidence="2" id="KW-0732">Signal</keyword>
<feature type="chain" id="PRO_5032292080" evidence="2">
    <location>
        <begin position="29"/>
        <end position="318"/>
    </location>
</feature>
<dbReference type="AlphaFoldDB" id="A0A7T4N4I5"/>
<keyword evidence="4" id="KW-1185">Reference proteome</keyword>
<evidence type="ECO:0000313" key="4">
    <source>
        <dbReference type="Proteomes" id="UP000595610"/>
    </source>
</evidence>
<proteinExistence type="predicted"/>
<dbReference type="PROSITE" id="PS51257">
    <property type="entry name" value="PROKAR_LIPOPROTEIN"/>
    <property type="match status" value="1"/>
</dbReference>
<evidence type="ECO:0000313" key="3">
    <source>
        <dbReference type="EMBL" id="QQC65112.1"/>
    </source>
</evidence>
<evidence type="ECO:0000256" key="2">
    <source>
        <dbReference type="SAM" id="SignalP"/>
    </source>
</evidence>
<gene>
    <name evidence="3" type="ORF">I6I06_06505</name>
</gene>
<evidence type="ECO:0000256" key="1">
    <source>
        <dbReference type="SAM" id="MobiDB-lite"/>
    </source>
</evidence>